<evidence type="ECO:0000313" key="2">
    <source>
        <dbReference type="EMBL" id="RED51403.1"/>
    </source>
</evidence>
<gene>
    <name evidence="2" type="ORF">DFP90_103203</name>
</gene>
<keyword evidence="2" id="KW-0378">Hydrolase</keyword>
<dbReference type="Proteomes" id="UP000256845">
    <property type="component" value="Unassembled WGS sequence"/>
</dbReference>
<dbReference type="InterPro" id="IPR014153">
    <property type="entry name" value="Ds_break_AddB"/>
</dbReference>
<keyword evidence="2" id="KW-0347">Helicase</keyword>
<keyword evidence="2" id="KW-0067">ATP-binding</keyword>
<dbReference type="NCBIfam" id="TIGR02786">
    <property type="entry name" value="addB_alphas"/>
    <property type="match status" value="1"/>
</dbReference>
<dbReference type="SUPFAM" id="SSF52540">
    <property type="entry name" value="P-loop containing nucleoside triphosphate hydrolases"/>
    <property type="match status" value="1"/>
</dbReference>
<dbReference type="AlphaFoldDB" id="A0A3D9HPH3"/>
<comment type="caution">
    <text evidence="2">The sequence shown here is derived from an EMBL/GenBank/DDBJ whole genome shotgun (WGS) entry which is preliminary data.</text>
</comment>
<sequence>MEQSDSIFTIPADRSFVEALAARLLDETGGDVMALADTLILLPTRRACRSLREAFLRLGQGRALVLPGMQPIGDVDEEELVLAGGSGPETAFIETGLSPAIGGLRRQLLLAQLILKRPNPNGELPGPDQAVKLAGELATLLDQVQTELTSLDAIEDLVAAEFSEHWQLTVAFLDILRQFWPAILADEGCLDPADRRNRLLAAQNSAWRQTPPKGRLIAAGSTGSVPATRDLLKTIAGMEGGMVILPGLDRHLDHESWKAVRQDETHPQFGLARLLDHLEISRAKVRDWPKSDLEKPTCASGRVQLISEALRPAETTEAWRKIALEPDGLLAGVSRLDCPTAQLEATAIALMMRQTLETPNQTAALVTPDRTLARRVTAELGRWGLNVDDSAGVPLNASPPVVYLRLLAEAAAREFAPVSLLALLKHPLSSAGLETGPYKRLVRLTEKHLLRGPRPGPGIAGLEARLRSLRDQDAISEERHAELAAFLTGLDRCLAPLAGVMTLPECSLSALLESHLTAAEMLAETDMEHGRDRIWVGEAGEAFLSFVTEVKESAALFDRLVPRDYPSLLENLMLGRAVRPRYGQHPRLFILGPLEARLHQPDLVILGGLNEGIWPPEAKADPWMSRPMRAKLGLPLPEQRIGLSAHDFSQAFGADRVIMTRAEKLDGQPTVPSRWLSRLEVVLQALGLENDLAPQAPWLDWAARLGQATGLPISMPEPRPPVSARPRKLSVTRIEAWMRDPYSIYAGKILSLEPLDPLEAEPGMADRGTFIHAALEAFVQAYPDAMPADAEEKLLAIGEKSFGDSLDQPAVRTFWWPRFQRIAAWFVQQEEARRKEILESHTESWGELILHGEGDPFTLVAKADRIDRMHDDSLAIIDYKTGSPPSDKLVRAGVSPQMPLEAAIAAAGGFGKIRGSDVSTLEYWRLSGGDPAGERKPVKGNAMELAEEAVEGLRSLIERFDKADTPYRPTPRPKYARAYNDFEHLAREKEWRVSGGEDGE</sequence>
<dbReference type="GO" id="GO:0004386">
    <property type="term" value="F:helicase activity"/>
    <property type="evidence" value="ECO:0007669"/>
    <property type="project" value="UniProtKB-KW"/>
</dbReference>
<name>A0A3D9HPH3_9PROT</name>
<dbReference type="RefSeq" id="WP_115936296.1">
    <property type="nucleotide sequence ID" value="NZ_QRDW01000003.1"/>
</dbReference>
<dbReference type="InterPro" id="IPR027417">
    <property type="entry name" value="P-loop_NTPase"/>
</dbReference>
<evidence type="ECO:0000259" key="1">
    <source>
        <dbReference type="Pfam" id="PF12705"/>
    </source>
</evidence>
<evidence type="ECO:0000313" key="3">
    <source>
        <dbReference type="Proteomes" id="UP000256845"/>
    </source>
</evidence>
<keyword evidence="2" id="KW-0547">Nucleotide-binding</keyword>
<proteinExistence type="predicted"/>
<dbReference type="EMBL" id="QRDW01000003">
    <property type="protein sequence ID" value="RED51403.1"/>
    <property type="molecule type" value="Genomic_DNA"/>
</dbReference>
<dbReference type="OrthoDB" id="9780606at2"/>
<dbReference type="InterPro" id="IPR038726">
    <property type="entry name" value="PDDEXK_AddAB-type"/>
</dbReference>
<accession>A0A3D9HPH3</accession>
<reference evidence="2 3" key="1">
    <citation type="submission" date="2018-07" db="EMBL/GenBank/DDBJ databases">
        <title>Genomic Encyclopedia of Type Strains, Phase III (KMG-III): the genomes of soil and plant-associated and newly described type strains.</title>
        <authorList>
            <person name="Whitman W."/>
        </authorList>
    </citation>
    <scope>NUCLEOTIDE SEQUENCE [LARGE SCALE GENOMIC DNA]</scope>
    <source>
        <strain evidence="2 3">CECT 8488</strain>
    </source>
</reference>
<dbReference type="Pfam" id="PF12705">
    <property type="entry name" value="PDDEXK_1"/>
    <property type="match status" value="1"/>
</dbReference>
<feature type="domain" description="PD-(D/E)XK endonuclease-like" evidence="1">
    <location>
        <begin position="729"/>
        <end position="971"/>
    </location>
</feature>
<protein>
    <submittedName>
        <fullName evidence="2">ATP-dependent helicase/nuclease subunit B</fullName>
    </submittedName>
</protein>
<organism evidence="2 3">
    <name type="scientific">Aestuariispira insulae</name>
    <dbReference type="NCBI Taxonomy" id="1461337"/>
    <lineage>
        <taxon>Bacteria</taxon>
        <taxon>Pseudomonadati</taxon>
        <taxon>Pseudomonadota</taxon>
        <taxon>Alphaproteobacteria</taxon>
        <taxon>Rhodospirillales</taxon>
        <taxon>Kiloniellaceae</taxon>
        <taxon>Aestuariispira</taxon>
    </lineage>
</organism>
<keyword evidence="3" id="KW-1185">Reference proteome</keyword>